<comment type="catalytic activity">
    <reaction evidence="5">
        <text>a 2'-deoxyadenosine in DNA + S-adenosyl-L-methionine = an N(6)-methyl-2'-deoxyadenosine in DNA + S-adenosyl-L-homocysteine + H(+)</text>
        <dbReference type="Rhea" id="RHEA:15197"/>
        <dbReference type="Rhea" id="RHEA-COMP:12418"/>
        <dbReference type="Rhea" id="RHEA-COMP:12419"/>
        <dbReference type="ChEBI" id="CHEBI:15378"/>
        <dbReference type="ChEBI" id="CHEBI:57856"/>
        <dbReference type="ChEBI" id="CHEBI:59789"/>
        <dbReference type="ChEBI" id="CHEBI:90615"/>
        <dbReference type="ChEBI" id="CHEBI:90616"/>
        <dbReference type="EC" id="2.1.1.72"/>
    </reaction>
</comment>
<dbReference type="GO" id="GO:0009007">
    <property type="term" value="F:site-specific DNA-methyltransferase (adenine-specific) activity"/>
    <property type="evidence" value="ECO:0007669"/>
    <property type="project" value="UniProtKB-EC"/>
</dbReference>
<evidence type="ECO:0000256" key="2">
    <source>
        <dbReference type="ARBA" id="ARBA00022603"/>
    </source>
</evidence>
<evidence type="ECO:0000256" key="3">
    <source>
        <dbReference type="ARBA" id="ARBA00022679"/>
    </source>
</evidence>
<dbReference type="PANTHER" id="PTHR33841">
    <property type="entry name" value="DNA METHYLTRANSFERASE YEEA-RELATED"/>
    <property type="match status" value="1"/>
</dbReference>
<dbReference type="InterPro" id="IPR050953">
    <property type="entry name" value="N4_N6_ade-DNA_methylase"/>
</dbReference>
<proteinExistence type="predicted"/>
<accession>A0A4U6CUW1</accession>
<evidence type="ECO:0000256" key="5">
    <source>
        <dbReference type="ARBA" id="ARBA00047942"/>
    </source>
</evidence>
<comment type="caution">
    <text evidence="7">The sequence shown here is derived from an EMBL/GenBank/DDBJ whole genome shotgun (WGS) entry which is preliminary data.</text>
</comment>
<sequence length="493" mass="57244">MSVLKSQTNIEKKLFGRVYTPDFIVEKILNDIGFIGDDSHKTIVDPACGDGQFLKEIVIRILSNAPVNKLKEALHNVYGWDIDKTAVQECRNSLNELLVPHNIKIEWNISEGNSLDHLLHSKFDYIVGNPPYVRVQNLTEDVRFFLKANYKFCSKGSTDLYIAFFELASKLLKKNGKCAYITPNSYFVSDSAYQLRKFFEEKKNILQITNYKNELVFNDASTYSAITIFDNSTHSDFLYQESNDDFKYESKRISFKHLSGRKFWYLTLSNEFLEIKEGQRLGDICQISVGIATLADWAYIVKVTKFISTKVTQIENKRGKTFLIEKAILKPIIKASKLKSTDDVITEFIIYPYFKNSNGRSEIISEDFLKKHYPLTYEYFLQNKESLQERDKGKENPVAWYAFGRTQSMDSSIGEKIVFSPMKKKPNFIISQNPEGLVYSGYYIKFDGDYKWLLDKLNSKEMEDYLDVTGRYFRHGWRGLTKRVLEDFVIATD</sequence>
<reference evidence="7 8" key="1">
    <citation type="submission" date="2019-05" db="EMBL/GenBank/DDBJ databases">
        <title>Dyadobacter AR-3-8 sp. nov., isolated from arctic soil.</title>
        <authorList>
            <person name="Chaudhary D.K."/>
        </authorList>
    </citation>
    <scope>NUCLEOTIDE SEQUENCE [LARGE SCALE GENOMIC DNA]</scope>
    <source>
        <strain evidence="7 8">AR-3-8</strain>
    </source>
</reference>
<organism evidence="7 8">
    <name type="scientific">Dyadobacter frigoris</name>
    <dbReference type="NCBI Taxonomy" id="2576211"/>
    <lineage>
        <taxon>Bacteria</taxon>
        <taxon>Pseudomonadati</taxon>
        <taxon>Bacteroidota</taxon>
        <taxon>Cytophagia</taxon>
        <taxon>Cytophagales</taxon>
        <taxon>Spirosomataceae</taxon>
        <taxon>Dyadobacter</taxon>
    </lineage>
</organism>
<dbReference type="CDD" id="cd02440">
    <property type="entry name" value="AdoMet_MTases"/>
    <property type="match status" value="1"/>
</dbReference>
<dbReference type="RefSeq" id="WP_137343592.1">
    <property type="nucleotide sequence ID" value="NZ_BSQH01000004.1"/>
</dbReference>
<name>A0A4U6CUW1_9BACT</name>
<dbReference type="EC" id="2.1.1.72" evidence="1"/>
<dbReference type="Proteomes" id="UP000304900">
    <property type="component" value="Unassembled WGS sequence"/>
</dbReference>
<dbReference type="Gene3D" id="3.40.50.150">
    <property type="entry name" value="Vaccinia Virus protein VP39"/>
    <property type="match status" value="1"/>
</dbReference>
<feature type="domain" description="Type II methyltransferase M.TaqI-like" evidence="6">
    <location>
        <begin position="75"/>
        <end position="217"/>
    </location>
</feature>
<dbReference type="PRINTS" id="PR00507">
    <property type="entry name" value="N12N6MTFRASE"/>
</dbReference>
<dbReference type="EMBL" id="SZVO01000019">
    <property type="protein sequence ID" value="TKT87427.1"/>
    <property type="molecule type" value="Genomic_DNA"/>
</dbReference>
<dbReference type="OrthoDB" id="32195at2"/>
<keyword evidence="2 7" id="KW-0489">Methyltransferase</keyword>
<keyword evidence="4" id="KW-0949">S-adenosyl-L-methionine</keyword>
<evidence type="ECO:0000313" key="7">
    <source>
        <dbReference type="EMBL" id="TKT87427.1"/>
    </source>
</evidence>
<dbReference type="SUPFAM" id="SSF53335">
    <property type="entry name" value="S-adenosyl-L-methionine-dependent methyltransferases"/>
    <property type="match status" value="1"/>
</dbReference>
<dbReference type="AlphaFoldDB" id="A0A4U6CUW1"/>
<evidence type="ECO:0000256" key="1">
    <source>
        <dbReference type="ARBA" id="ARBA00011900"/>
    </source>
</evidence>
<dbReference type="InterPro" id="IPR029063">
    <property type="entry name" value="SAM-dependent_MTases_sf"/>
</dbReference>
<evidence type="ECO:0000313" key="8">
    <source>
        <dbReference type="Proteomes" id="UP000304900"/>
    </source>
</evidence>
<dbReference type="Pfam" id="PF07669">
    <property type="entry name" value="Eco57I"/>
    <property type="match status" value="1"/>
</dbReference>
<keyword evidence="3 7" id="KW-0808">Transferase</keyword>
<evidence type="ECO:0000256" key="4">
    <source>
        <dbReference type="ARBA" id="ARBA00022691"/>
    </source>
</evidence>
<dbReference type="PANTHER" id="PTHR33841:SF1">
    <property type="entry name" value="DNA METHYLTRANSFERASE A"/>
    <property type="match status" value="1"/>
</dbReference>
<dbReference type="GO" id="GO:0003676">
    <property type="term" value="F:nucleic acid binding"/>
    <property type="evidence" value="ECO:0007669"/>
    <property type="project" value="InterPro"/>
</dbReference>
<dbReference type="GO" id="GO:0032259">
    <property type="term" value="P:methylation"/>
    <property type="evidence" value="ECO:0007669"/>
    <property type="project" value="UniProtKB-KW"/>
</dbReference>
<dbReference type="GO" id="GO:0006304">
    <property type="term" value="P:DNA modification"/>
    <property type="evidence" value="ECO:0007669"/>
    <property type="project" value="InterPro"/>
</dbReference>
<protein>
    <recommendedName>
        <fullName evidence="1">site-specific DNA-methyltransferase (adenine-specific)</fullName>
        <ecNumber evidence="1">2.1.1.72</ecNumber>
    </recommendedName>
</protein>
<gene>
    <name evidence="7" type="ORF">FDK13_29360</name>
</gene>
<dbReference type="PROSITE" id="PS00092">
    <property type="entry name" value="N6_MTASE"/>
    <property type="match status" value="1"/>
</dbReference>
<keyword evidence="8" id="KW-1185">Reference proteome</keyword>
<evidence type="ECO:0000259" key="6">
    <source>
        <dbReference type="Pfam" id="PF07669"/>
    </source>
</evidence>
<dbReference type="InterPro" id="IPR011639">
    <property type="entry name" value="MethylTrfase_TaqI-like_dom"/>
</dbReference>
<dbReference type="InterPro" id="IPR002052">
    <property type="entry name" value="DNA_methylase_N6_adenine_CS"/>
</dbReference>